<evidence type="ECO:0000256" key="2">
    <source>
        <dbReference type="ARBA" id="ARBA00023015"/>
    </source>
</evidence>
<dbReference type="InterPro" id="IPR050109">
    <property type="entry name" value="HTH-type_TetR-like_transc_reg"/>
</dbReference>
<dbReference type="EMBL" id="FZOF01000007">
    <property type="protein sequence ID" value="SNS64450.1"/>
    <property type="molecule type" value="Genomic_DNA"/>
</dbReference>
<sequence length="234" mass="25396">MTSVPVPPWRAERKKAPRRSLSREAIVTAALHVVDAEGLDALSMRRVAQELDTGAASLYAHVANKEELLELLLDRIQADVTRPEPDPERWQEQIKELARQGRGALVAHRDLARAAIGQGIPFGPNALLNAEAMLAILKAGGLSDQVCAYGVDALALFITATAVEESLRSQGFGESGVTLDEQIVRIREYFGSLPPEGFPHITGMVDALMRDEGDERFEFGLDLLVSGLARHAPA</sequence>
<gene>
    <name evidence="7" type="ORF">SAMN05216252_107242</name>
</gene>
<keyword evidence="4" id="KW-0804">Transcription</keyword>
<evidence type="ECO:0000313" key="8">
    <source>
        <dbReference type="Proteomes" id="UP000198280"/>
    </source>
</evidence>
<keyword evidence="3 5" id="KW-0238">DNA-binding</keyword>
<organism evidence="7 8">
    <name type="scientific">Actinacidiphila glaucinigra</name>
    <dbReference type="NCBI Taxonomy" id="235986"/>
    <lineage>
        <taxon>Bacteria</taxon>
        <taxon>Bacillati</taxon>
        <taxon>Actinomycetota</taxon>
        <taxon>Actinomycetes</taxon>
        <taxon>Kitasatosporales</taxon>
        <taxon>Streptomycetaceae</taxon>
        <taxon>Actinacidiphila</taxon>
    </lineage>
</organism>
<accession>A0A239G5S6</accession>
<dbReference type="PANTHER" id="PTHR30055">
    <property type="entry name" value="HTH-TYPE TRANSCRIPTIONAL REGULATOR RUTR"/>
    <property type="match status" value="1"/>
</dbReference>
<evidence type="ECO:0000313" key="7">
    <source>
        <dbReference type="EMBL" id="SNS64450.1"/>
    </source>
</evidence>
<dbReference type="PROSITE" id="PS50977">
    <property type="entry name" value="HTH_TETR_2"/>
    <property type="match status" value="1"/>
</dbReference>
<keyword evidence="1" id="KW-0678">Repressor</keyword>
<dbReference type="SUPFAM" id="SSF46689">
    <property type="entry name" value="Homeodomain-like"/>
    <property type="match status" value="1"/>
</dbReference>
<keyword evidence="2" id="KW-0805">Transcription regulation</keyword>
<dbReference type="Proteomes" id="UP000198280">
    <property type="component" value="Unassembled WGS sequence"/>
</dbReference>
<dbReference type="PANTHER" id="PTHR30055:SF151">
    <property type="entry name" value="TRANSCRIPTIONAL REGULATORY PROTEIN"/>
    <property type="match status" value="1"/>
</dbReference>
<dbReference type="GO" id="GO:0045892">
    <property type="term" value="P:negative regulation of DNA-templated transcription"/>
    <property type="evidence" value="ECO:0007669"/>
    <property type="project" value="InterPro"/>
</dbReference>
<dbReference type="InterPro" id="IPR036271">
    <property type="entry name" value="Tet_transcr_reg_TetR-rel_C_sf"/>
</dbReference>
<dbReference type="InterPro" id="IPR001647">
    <property type="entry name" value="HTH_TetR"/>
</dbReference>
<evidence type="ECO:0000256" key="5">
    <source>
        <dbReference type="PROSITE-ProRule" id="PRU00335"/>
    </source>
</evidence>
<reference evidence="7 8" key="1">
    <citation type="submission" date="2017-06" db="EMBL/GenBank/DDBJ databases">
        <authorList>
            <person name="Kim H.J."/>
            <person name="Triplett B.A."/>
        </authorList>
    </citation>
    <scope>NUCLEOTIDE SEQUENCE [LARGE SCALE GENOMIC DNA]</scope>
    <source>
        <strain evidence="7 8">CGMCC 4.1858</strain>
    </source>
</reference>
<dbReference type="Gene3D" id="1.10.357.10">
    <property type="entry name" value="Tetracycline Repressor, domain 2"/>
    <property type="match status" value="1"/>
</dbReference>
<dbReference type="GO" id="GO:0003700">
    <property type="term" value="F:DNA-binding transcription factor activity"/>
    <property type="evidence" value="ECO:0007669"/>
    <property type="project" value="TreeGrafter"/>
</dbReference>
<dbReference type="PRINTS" id="PR00400">
    <property type="entry name" value="TETREPRESSOR"/>
</dbReference>
<evidence type="ECO:0000256" key="1">
    <source>
        <dbReference type="ARBA" id="ARBA00022491"/>
    </source>
</evidence>
<dbReference type="InterPro" id="IPR003012">
    <property type="entry name" value="Tet_transcr_reg_TetR"/>
</dbReference>
<dbReference type="InterPro" id="IPR009057">
    <property type="entry name" value="Homeodomain-like_sf"/>
</dbReference>
<protein>
    <submittedName>
        <fullName evidence="7">Transcriptional regulator, TetR family</fullName>
    </submittedName>
</protein>
<dbReference type="Pfam" id="PF00440">
    <property type="entry name" value="TetR_N"/>
    <property type="match status" value="1"/>
</dbReference>
<evidence type="ECO:0000256" key="4">
    <source>
        <dbReference type="ARBA" id="ARBA00023163"/>
    </source>
</evidence>
<dbReference type="InterPro" id="IPR004111">
    <property type="entry name" value="Repressor_TetR_C"/>
</dbReference>
<keyword evidence="8" id="KW-1185">Reference proteome</keyword>
<feature type="domain" description="HTH tetR-type" evidence="6">
    <location>
        <begin position="20"/>
        <end position="80"/>
    </location>
</feature>
<proteinExistence type="predicted"/>
<name>A0A239G5S6_9ACTN</name>
<evidence type="ECO:0000256" key="3">
    <source>
        <dbReference type="ARBA" id="ARBA00023125"/>
    </source>
</evidence>
<dbReference type="Pfam" id="PF02909">
    <property type="entry name" value="TetR_C_1"/>
    <property type="match status" value="1"/>
</dbReference>
<dbReference type="OrthoDB" id="329481at2"/>
<dbReference type="GO" id="GO:0046677">
    <property type="term" value="P:response to antibiotic"/>
    <property type="evidence" value="ECO:0007669"/>
    <property type="project" value="InterPro"/>
</dbReference>
<evidence type="ECO:0000259" key="6">
    <source>
        <dbReference type="PROSITE" id="PS50977"/>
    </source>
</evidence>
<dbReference type="RefSeq" id="WP_089224681.1">
    <property type="nucleotide sequence ID" value="NZ_FZOF01000007.1"/>
</dbReference>
<dbReference type="AlphaFoldDB" id="A0A239G5S6"/>
<dbReference type="GO" id="GO:0000976">
    <property type="term" value="F:transcription cis-regulatory region binding"/>
    <property type="evidence" value="ECO:0007669"/>
    <property type="project" value="TreeGrafter"/>
</dbReference>
<dbReference type="SUPFAM" id="SSF48498">
    <property type="entry name" value="Tetracyclin repressor-like, C-terminal domain"/>
    <property type="match status" value="1"/>
</dbReference>
<feature type="DNA-binding region" description="H-T-H motif" evidence="5">
    <location>
        <begin position="43"/>
        <end position="62"/>
    </location>
</feature>